<dbReference type="Proteomes" id="UP000236291">
    <property type="component" value="Unassembled WGS sequence"/>
</dbReference>
<name>A0A2K3NTB7_TRIPR</name>
<gene>
    <name evidence="2" type="ORF">L195_g002747</name>
</gene>
<dbReference type="STRING" id="57577.A0A2K3NTB7"/>
<comment type="caution">
    <text evidence="2">The sequence shown here is derived from an EMBL/GenBank/DDBJ whole genome shotgun (WGS) entry which is preliminary data.</text>
</comment>
<reference evidence="2 3" key="2">
    <citation type="journal article" date="2017" name="Front. Plant Sci.">
        <title>Gene Classification and Mining of Molecular Markers Useful in Red Clover (Trifolium pratense) Breeding.</title>
        <authorList>
            <person name="Istvanek J."/>
            <person name="Dluhosova J."/>
            <person name="Dluhos P."/>
            <person name="Patkova L."/>
            <person name="Nedelnik J."/>
            <person name="Repkova J."/>
        </authorList>
    </citation>
    <scope>NUCLEOTIDE SEQUENCE [LARGE SCALE GENOMIC DNA]</scope>
    <source>
        <strain evidence="3">cv. Tatra</strain>
        <tissue evidence="2">Young leaves</tissue>
    </source>
</reference>
<dbReference type="GO" id="GO:0016747">
    <property type="term" value="F:acyltransferase activity, transferring groups other than amino-acyl groups"/>
    <property type="evidence" value="ECO:0007669"/>
    <property type="project" value="InterPro"/>
</dbReference>
<dbReference type="SUPFAM" id="SSF55729">
    <property type="entry name" value="Acyl-CoA N-acyltransferases (Nat)"/>
    <property type="match status" value="1"/>
</dbReference>
<dbReference type="InterPro" id="IPR000182">
    <property type="entry name" value="GNAT_dom"/>
</dbReference>
<organism evidence="2 3">
    <name type="scientific">Trifolium pratense</name>
    <name type="common">Red clover</name>
    <dbReference type="NCBI Taxonomy" id="57577"/>
    <lineage>
        <taxon>Eukaryota</taxon>
        <taxon>Viridiplantae</taxon>
        <taxon>Streptophyta</taxon>
        <taxon>Embryophyta</taxon>
        <taxon>Tracheophyta</taxon>
        <taxon>Spermatophyta</taxon>
        <taxon>Magnoliopsida</taxon>
        <taxon>eudicotyledons</taxon>
        <taxon>Gunneridae</taxon>
        <taxon>Pentapetalae</taxon>
        <taxon>rosids</taxon>
        <taxon>fabids</taxon>
        <taxon>Fabales</taxon>
        <taxon>Fabaceae</taxon>
        <taxon>Papilionoideae</taxon>
        <taxon>50 kb inversion clade</taxon>
        <taxon>NPAAA clade</taxon>
        <taxon>Hologalegina</taxon>
        <taxon>IRL clade</taxon>
        <taxon>Trifolieae</taxon>
        <taxon>Trifolium</taxon>
    </lineage>
</organism>
<evidence type="ECO:0000259" key="1">
    <source>
        <dbReference type="PROSITE" id="PS51186"/>
    </source>
</evidence>
<protein>
    <submittedName>
        <fullName evidence="2">Putative N-acetyltransferase</fullName>
    </submittedName>
</protein>
<dbReference type="EMBL" id="ASHM01001229">
    <property type="protein sequence ID" value="PNY06284.1"/>
    <property type="molecule type" value="Genomic_DNA"/>
</dbReference>
<dbReference type="PANTHER" id="PTHR46067">
    <property type="entry name" value="ACYL-COA N-ACYLTRANSFERASES (NAT) SUPERFAMILY PROTEIN"/>
    <property type="match status" value="1"/>
</dbReference>
<evidence type="ECO:0000313" key="2">
    <source>
        <dbReference type="EMBL" id="PNY06284.1"/>
    </source>
</evidence>
<sequence length="190" mass="21748">MEETVISSKPCANEESIDLTRITLRTLHLSDLDDLMVWTTDEKVAKFCSWEPYTSKDDGIKFIENIPNKFLWCKAICLNDRAIGCISLHSREPDDKSRNKSAELGYVLGSKYWGKGIVTYVVKQVVKVAFSELKNLERLEAFVDVENVASQRVLEKAGFQKEGVLRKYLFLKEKSRDMIISSVIFTDLKV</sequence>
<dbReference type="Gene3D" id="3.40.630.30">
    <property type="match status" value="1"/>
</dbReference>
<feature type="domain" description="N-acetyltransferase" evidence="1">
    <location>
        <begin position="22"/>
        <end position="177"/>
    </location>
</feature>
<dbReference type="PROSITE" id="PS51186">
    <property type="entry name" value="GNAT"/>
    <property type="match status" value="1"/>
</dbReference>
<keyword evidence="2" id="KW-0808">Transferase</keyword>
<accession>A0A2K3NTB7</accession>
<dbReference type="Pfam" id="PF13302">
    <property type="entry name" value="Acetyltransf_3"/>
    <property type="match status" value="1"/>
</dbReference>
<reference evidence="2 3" key="1">
    <citation type="journal article" date="2014" name="Am. J. Bot.">
        <title>Genome assembly and annotation for red clover (Trifolium pratense; Fabaceae).</title>
        <authorList>
            <person name="Istvanek J."/>
            <person name="Jaros M."/>
            <person name="Krenek A."/>
            <person name="Repkova J."/>
        </authorList>
    </citation>
    <scope>NUCLEOTIDE SEQUENCE [LARGE SCALE GENOMIC DNA]</scope>
    <source>
        <strain evidence="3">cv. Tatra</strain>
        <tissue evidence="2">Young leaves</tissue>
    </source>
</reference>
<proteinExistence type="predicted"/>
<dbReference type="PANTHER" id="PTHR46067:SF27">
    <property type="entry name" value="ACYL-COA N-ACYLTRANSFERASES (NAT) SUPERFAMILY PROTEIN"/>
    <property type="match status" value="1"/>
</dbReference>
<dbReference type="InterPro" id="IPR016181">
    <property type="entry name" value="Acyl_CoA_acyltransferase"/>
</dbReference>
<dbReference type="AlphaFoldDB" id="A0A2K3NTB7"/>
<evidence type="ECO:0000313" key="3">
    <source>
        <dbReference type="Proteomes" id="UP000236291"/>
    </source>
</evidence>